<reference evidence="3" key="1">
    <citation type="journal article" date="2021" name="Cell">
        <title>Tracing the genetic footprints of vertebrate landing in non-teleost ray-finned fishes.</title>
        <authorList>
            <person name="Bi X."/>
            <person name="Wang K."/>
            <person name="Yang L."/>
            <person name="Pan H."/>
            <person name="Jiang H."/>
            <person name="Wei Q."/>
            <person name="Fang M."/>
            <person name="Yu H."/>
            <person name="Zhu C."/>
            <person name="Cai Y."/>
            <person name="He Y."/>
            <person name="Gan X."/>
            <person name="Zeng H."/>
            <person name="Yu D."/>
            <person name="Zhu Y."/>
            <person name="Jiang H."/>
            <person name="Qiu Q."/>
            <person name="Yang H."/>
            <person name="Zhang Y.E."/>
            <person name="Wang W."/>
            <person name="Zhu M."/>
            <person name="He S."/>
            <person name="Zhang G."/>
        </authorList>
    </citation>
    <scope>NUCLEOTIDE SEQUENCE</scope>
    <source>
        <strain evidence="3">Allg_001</strain>
    </source>
</reference>
<accession>A0A8J7TDI3</accession>
<dbReference type="Proteomes" id="UP000736164">
    <property type="component" value="Unassembled WGS sequence"/>
</dbReference>
<organism evidence="3 4">
    <name type="scientific">Atractosteus spatula</name>
    <name type="common">Alligator gar</name>
    <name type="synonym">Lepisosteus spatula</name>
    <dbReference type="NCBI Taxonomy" id="7917"/>
    <lineage>
        <taxon>Eukaryota</taxon>
        <taxon>Metazoa</taxon>
        <taxon>Chordata</taxon>
        <taxon>Craniata</taxon>
        <taxon>Vertebrata</taxon>
        <taxon>Euteleostomi</taxon>
        <taxon>Actinopterygii</taxon>
        <taxon>Neopterygii</taxon>
        <taxon>Holostei</taxon>
        <taxon>Semionotiformes</taxon>
        <taxon>Lepisosteidae</taxon>
        <taxon>Atractosteus</taxon>
    </lineage>
</organism>
<proteinExistence type="predicted"/>
<name>A0A8J7TDI3_ATRSP</name>
<protein>
    <submittedName>
        <fullName evidence="3">CCD17 protein</fullName>
    </submittedName>
</protein>
<dbReference type="PANTHER" id="PTHR33820">
    <property type="entry name" value="COILED-COIL DOMAIN-CONTAINING PROTEIN 17"/>
    <property type="match status" value="1"/>
</dbReference>
<sequence>MTDFFNCSNCNMSFKSALLLGKHKEKFCIGGDIGKTRKTQTPEDMIERVKDYKKRREELRKQHEVRERQLLREMENRATSSGPEVQEVTHTMKSTSQPTGQSSRALWMQEHDTQVRQLAESHGKHVTEIANENRVLEKQRKEIDSRLQELSEQTKNMSQVKKMLEELKAQEQKNALLLETLREQLQFLQMESMRNKTESRHSDSRLYTFKKKESDKTHSHTYIPFYGGGALSSEISALRLTYLQNGGNDQLILAQLHDLLNEALQVEQQGKHIHPSEMNSHKREYDSIRRHLNRDLIAVEIENQRLEEDFIKLQMKRKRDPRQLRAPHKYRPGDQKIKALKADIDLLKQQIEIHRLRRKVKPATVQAPEERTFLSPLPPLEDVRLQTPALVKHYLEANDLGPAPYDPVAGFVVFYDFLLGLDPFYRVCRLVVGLYNGPQEMGSPSSLPPVYCEPTSLSLYHPDNRKGNLAMLAIKQAVPRVRPSPTISLTLELQASGGYDPYGQEVSHLISRGWVKVDIFDTHNRVISGRWKVPIRILPVKPSLTTWEMNGVAQLDNAELFLRIVNARDADLQSSAPISQSNAGLHKYPPLSAARTSFPTEASVPAYHSRPRYPMSHLLHPFYTESVDPPPPTEMPFEELEQNAFEYRGT</sequence>
<feature type="non-terminal residue" evidence="3">
    <location>
        <position position="1"/>
    </location>
</feature>
<dbReference type="PANTHER" id="PTHR33820:SF5">
    <property type="entry name" value="COILED-COIL DOMAIN-CONTAINING PROTEIN 17-LIKE"/>
    <property type="match status" value="1"/>
</dbReference>
<keyword evidence="1" id="KW-0175">Coiled coil</keyword>
<feature type="non-terminal residue" evidence="3">
    <location>
        <position position="650"/>
    </location>
</feature>
<feature type="coiled-coil region" evidence="1">
    <location>
        <begin position="126"/>
        <end position="198"/>
    </location>
</feature>
<feature type="compositionally biased region" description="Polar residues" evidence="2">
    <location>
        <begin position="77"/>
        <end position="100"/>
    </location>
</feature>
<dbReference type="EMBL" id="JAAWVO010043669">
    <property type="protein sequence ID" value="MBN3319278.1"/>
    <property type="molecule type" value="Genomic_DNA"/>
</dbReference>
<evidence type="ECO:0000313" key="4">
    <source>
        <dbReference type="Proteomes" id="UP000736164"/>
    </source>
</evidence>
<comment type="caution">
    <text evidence="3">The sequence shown here is derived from an EMBL/GenBank/DDBJ whole genome shotgun (WGS) entry which is preliminary data.</text>
</comment>
<evidence type="ECO:0000256" key="2">
    <source>
        <dbReference type="SAM" id="MobiDB-lite"/>
    </source>
</evidence>
<evidence type="ECO:0000313" key="3">
    <source>
        <dbReference type="EMBL" id="MBN3319278.1"/>
    </source>
</evidence>
<dbReference type="InterPro" id="IPR038800">
    <property type="entry name" value="CCDC17"/>
</dbReference>
<keyword evidence="4" id="KW-1185">Reference proteome</keyword>
<gene>
    <name evidence="3" type="primary">Ccdc17</name>
    <name evidence="3" type="ORF">GTO95_0004805</name>
</gene>
<feature type="region of interest" description="Disordered" evidence="2">
    <location>
        <begin position="73"/>
        <end position="100"/>
    </location>
</feature>
<dbReference type="AlphaFoldDB" id="A0A8J7TDI3"/>
<feature type="coiled-coil region" evidence="1">
    <location>
        <begin position="289"/>
        <end position="357"/>
    </location>
</feature>
<evidence type="ECO:0000256" key="1">
    <source>
        <dbReference type="SAM" id="Coils"/>
    </source>
</evidence>